<evidence type="ECO:0000256" key="8">
    <source>
        <dbReference type="PROSITE-ProRule" id="PRU00339"/>
    </source>
</evidence>
<dbReference type="EC" id="5.2.1.8" evidence="2 7"/>
<reference evidence="11" key="1">
    <citation type="journal article" date="2023" name="Nat. Commun.">
        <title>Diploid and tetraploid genomes of Acorus and the evolution of monocots.</title>
        <authorList>
            <person name="Ma L."/>
            <person name="Liu K.W."/>
            <person name="Li Z."/>
            <person name="Hsiao Y.Y."/>
            <person name="Qi Y."/>
            <person name="Fu T."/>
            <person name="Tang G.D."/>
            <person name="Zhang D."/>
            <person name="Sun W.H."/>
            <person name="Liu D.K."/>
            <person name="Li Y."/>
            <person name="Chen G.Z."/>
            <person name="Liu X.D."/>
            <person name="Liao X.Y."/>
            <person name="Jiang Y.T."/>
            <person name="Yu X."/>
            <person name="Hao Y."/>
            <person name="Huang J."/>
            <person name="Zhao X.W."/>
            <person name="Ke S."/>
            <person name="Chen Y.Y."/>
            <person name="Wu W.L."/>
            <person name="Hsu J.L."/>
            <person name="Lin Y.F."/>
            <person name="Huang M.D."/>
            <person name="Li C.Y."/>
            <person name="Huang L."/>
            <person name="Wang Z.W."/>
            <person name="Zhao X."/>
            <person name="Zhong W.Y."/>
            <person name="Peng D.H."/>
            <person name="Ahmad S."/>
            <person name="Lan S."/>
            <person name="Zhang J.S."/>
            <person name="Tsai W.C."/>
            <person name="Van de Peer Y."/>
            <person name="Liu Z.J."/>
        </authorList>
    </citation>
    <scope>NUCLEOTIDE SEQUENCE</scope>
    <source>
        <strain evidence="11">SCP</strain>
    </source>
</reference>
<dbReference type="SUPFAM" id="SSF54534">
    <property type="entry name" value="FKBP-like"/>
    <property type="match status" value="3"/>
</dbReference>
<feature type="region of interest" description="Disordered" evidence="9">
    <location>
        <begin position="1"/>
        <end position="28"/>
    </location>
</feature>
<dbReference type="GO" id="GO:0003755">
    <property type="term" value="F:peptidyl-prolyl cis-trans isomerase activity"/>
    <property type="evidence" value="ECO:0007669"/>
    <property type="project" value="UniProtKB-KW"/>
</dbReference>
<evidence type="ECO:0000259" key="10">
    <source>
        <dbReference type="PROSITE" id="PS50059"/>
    </source>
</evidence>
<dbReference type="FunFam" id="3.10.50.40:FF:000012">
    <property type="entry name" value="Peptidylprolyl isomerase"/>
    <property type="match status" value="1"/>
</dbReference>
<dbReference type="SMART" id="SM00028">
    <property type="entry name" value="TPR"/>
    <property type="match status" value="3"/>
</dbReference>
<feature type="compositionally biased region" description="Acidic residues" evidence="9">
    <location>
        <begin position="13"/>
        <end position="22"/>
    </location>
</feature>
<dbReference type="InterPro" id="IPR019734">
    <property type="entry name" value="TPR_rpt"/>
</dbReference>
<keyword evidence="4 8" id="KW-0802">TPR repeat</keyword>
<evidence type="ECO:0000256" key="3">
    <source>
        <dbReference type="ARBA" id="ARBA00022737"/>
    </source>
</evidence>
<gene>
    <name evidence="11" type="ORF">QJS04_geneDACA004360</name>
</gene>
<dbReference type="InterPro" id="IPR046357">
    <property type="entry name" value="PPIase_dom_sf"/>
</dbReference>
<dbReference type="Pfam" id="PF14559">
    <property type="entry name" value="TPR_19"/>
    <property type="match status" value="1"/>
</dbReference>
<sequence>MEDDFDMPMADEMMGEMPDDMDGGLGPVLKVGEEKEIGKQGLKKRLLKEGEGWNTPEAGDEVQVHYTGTLVDGTKFDSSRDRGSPFTFKLGQGQVIKGWDQGIKTMKKGENALFTIPPELAYGESGSPPTIPPNATLQFDVELLSWTSVKDICKDGGLFKKILKEGEKWENPKDLDEVFVKYEARLEDGTVVSKSEDGVEFTVKDGFFCPAIQKAVKTMKKGEKVILTVKPQYGFGDKGRPAVGNEGAVPPSATLHIQLELVSWKTVTEVTDDKKVLKKTLKEGEGYDRPNDGAVVKVKLIGKLEDGVVFVKKGHDEEEPFEFKTDEEQVIQGLDLAVMKMKKGEVALVTISPEYAFSSSESKQDLAVVPPNSTVYYELELVSFEKDKESWDMNTAEKIEAAGKKKEEGNVLFKAGKYVRASKRYEKAAKYIEYDTSFSDEEKKQSKVLKVSCNLNNAACKLKLKDYKQAEKLCTKVLEIESKNVKALYRRAQAYIHTADLDLAELDIKKALEIEPDNRDVKLEWKTLKEKMKEYNKKEAKLYGNMFARMNKLEKLESHVSKADVEWMSVDSAA</sequence>
<evidence type="ECO:0000256" key="4">
    <source>
        <dbReference type="ARBA" id="ARBA00022803"/>
    </source>
</evidence>
<keyword evidence="12" id="KW-1185">Reference proteome</keyword>
<dbReference type="PANTHER" id="PTHR46512:SF11">
    <property type="entry name" value="PEPTIDYLPROLYL ISOMERASE"/>
    <property type="match status" value="1"/>
</dbReference>
<organism evidence="11 12">
    <name type="scientific">Acorus gramineus</name>
    <name type="common">Dwarf sweet flag</name>
    <dbReference type="NCBI Taxonomy" id="55184"/>
    <lineage>
        <taxon>Eukaryota</taxon>
        <taxon>Viridiplantae</taxon>
        <taxon>Streptophyta</taxon>
        <taxon>Embryophyta</taxon>
        <taxon>Tracheophyta</taxon>
        <taxon>Spermatophyta</taxon>
        <taxon>Magnoliopsida</taxon>
        <taxon>Liliopsida</taxon>
        <taxon>Acoraceae</taxon>
        <taxon>Acorus</taxon>
    </lineage>
</organism>
<proteinExistence type="predicted"/>
<evidence type="ECO:0000313" key="12">
    <source>
        <dbReference type="Proteomes" id="UP001179952"/>
    </source>
</evidence>
<feature type="domain" description="PPIase FKBP-type" evidence="10">
    <location>
        <begin position="59"/>
        <end position="147"/>
    </location>
</feature>
<comment type="caution">
    <text evidence="11">The sequence shown here is derived from an EMBL/GenBank/DDBJ whole genome shotgun (WGS) entry which is preliminary data.</text>
</comment>
<evidence type="ECO:0000256" key="2">
    <source>
        <dbReference type="ARBA" id="ARBA00013194"/>
    </source>
</evidence>
<name>A0AAV9B4I3_ACOGR</name>
<evidence type="ECO:0000313" key="11">
    <source>
        <dbReference type="EMBL" id="KAK1271224.1"/>
    </source>
</evidence>
<feature type="repeat" description="TPR" evidence="8">
    <location>
        <begin position="485"/>
        <end position="518"/>
    </location>
</feature>
<dbReference type="Gene3D" id="1.25.40.10">
    <property type="entry name" value="Tetratricopeptide repeat domain"/>
    <property type="match status" value="1"/>
</dbReference>
<dbReference type="Proteomes" id="UP001179952">
    <property type="component" value="Unassembled WGS sequence"/>
</dbReference>
<evidence type="ECO:0000256" key="9">
    <source>
        <dbReference type="SAM" id="MobiDB-lite"/>
    </source>
</evidence>
<dbReference type="InterPro" id="IPR050754">
    <property type="entry name" value="FKBP4/5/8-like"/>
</dbReference>
<dbReference type="GO" id="GO:0070370">
    <property type="term" value="P:cellular heat acclimation"/>
    <property type="evidence" value="ECO:0007669"/>
    <property type="project" value="UniProtKB-ARBA"/>
</dbReference>
<keyword evidence="3" id="KW-0677">Repeat</keyword>
<evidence type="ECO:0000256" key="5">
    <source>
        <dbReference type="ARBA" id="ARBA00022860"/>
    </source>
</evidence>
<accession>A0AAV9B4I3</accession>
<dbReference type="FunFam" id="3.10.50.40:FF:000022">
    <property type="entry name" value="Peptidylprolyl isomerase"/>
    <property type="match status" value="1"/>
</dbReference>
<dbReference type="GO" id="GO:0005516">
    <property type="term" value="F:calmodulin binding"/>
    <property type="evidence" value="ECO:0007669"/>
    <property type="project" value="UniProtKB-KW"/>
</dbReference>
<dbReference type="SUPFAM" id="SSF48452">
    <property type="entry name" value="TPR-like"/>
    <property type="match status" value="1"/>
</dbReference>
<dbReference type="Pfam" id="PF00254">
    <property type="entry name" value="FKBP_C"/>
    <property type="match status" value="3"/>
</dbReference>
<keyword evidence="7" id="KW-0697">Rotamase</keyword>
<dbReference type="PROSITE" id="PS50005">
    <property type="entry name" value="TPR"/>
    <property type="match status" value="1"/>
</dbReference>
<comment type="catalytic activity">
    <reaction evidence="1 7">
        <text>[protein]-peptidylproline (omega=180) = [protein]-peptidylproline (omega=0)</text>
        <dbReference type="Rhea" id="RHEA:16237"/>
        <dbReference type="Rhea" id="RHEA-COMP:10747"/>
        <dbReference type="Rhea" id="RHEA-COMP:10748"/>
        <dbReference type="ChEBI" id="CHEBI:83833"/>
        <dbReference type="ChEBI" id="CHEBI:83834"/>
        <dbReference type="EC" id="5.2.1.8"/>
    </reaction>
</comment>
<dbReference type="AlphaFoldDB" id="A0AAV9B4I3"/>
<dbReference type="PROSITE" id="PS50059">
    <property type="entry name" value="FKBP_PPIASE"/>
    <property type="match status" value="3"/>
</dbReference>
<dbReference type="EMBL" id="JAUJYN010000005">
    <property type="protein sequence ID" value="KAK1271224.1"/>
    <property type="molecule type" value="Genomic_DNA"/>
</dbReference>
<evidence type="ECO:0000256" key="7">
    <source>
        <dbReference type="PROSITE-ProRule" id="PRU00277"/>
    </source>
</evidence>
<dbReference type="PANTHER" id="PTHR46512">
    <property type="entry name" value="PEPTIDYLPROLYL ISOMERASE"/>
    <property type="match status" value="1"/>
</dbReference>
<reference evidence="11" key="2">
    <citation type="submission" date="2023-06" db="EMBL/GenBank/DDBJ databases">
        <authorList>
            <person name="Ma L."/>
            <person name="Liu K.-W."/>
            <person name="Li Z."/>
            <person name="Hsiao Y.-Y."/>
            <person name="Qi Y."/>
            <person name="Fu T."/>
            <person name="Tang G."/>
            <person name="Zhang D."/>
            <person name="Sun W.-H."/>
            <person name="Liu D.-K."/>
            <person name="Li Y."/>
            <person name="Chen G.-Z."/>
            <person name="Liu X.-D."/>
            <person name="Liao X.-Y."/>
            <person name="Jiang Y.-T."/>
            <person name="Yu X."/>
            <person name="Hao Y."/>
            <person name="Huang J."/>
            <person name="Zhao X.-W."/>
            <person name="Ke S."/>
            <person name="Chen Y.-Y."/>
            <person name="Wu W.-L."/>
            <person name="Hsu J.-L."/>
            <person name="Lin Y.-F."/>
            <person name="Huang M.-D."/>
            <person name="Li C.-Y."/>
            <person name="Huang L."/>
            <person name="Wang Z.-W."/>
            <person name="Zhao X."/>
            <person name="Zhong W.-Y."/>
            <person name="Peng D.-H."/>
            <person name="Ahmad S."/>
            <person name="Lan S."/>
            <person name="Zhang J.-S."/>
            <person name="Tsai W.-C."/>
            <person name="Van De Peer Y."/>
            <person name="Liu Z.-J."/>
        </authorList>
    </citation>
    <scope>NUCLEOTIDE SEQUENCE</scope>
    <source>
        <strain evidence="11">SCP</strain>
        <tissue evidence="11">Leaves</tissue>
    </source>
</reference>
<dbReference type="InterPro" id="IPR001179">
    <property type="entry name" value="PPIase_FKBP_dom"/>
</dbReference>
<keyword evidence="5" id="KW-0112">Calmodulin-binding</keyword>
<protein>
    <recommendedName>
        <fullName evidence="2 7">peptidylprolyl isomerase</fullName>
        <ecNumber evidence="2 7">5.2.1.8</ecNumber>
    </recommendedName>
</protein>
<evidence type="ECO:0000256" key="1">
    <source>
        <dbReference type="ARBA" id="ARBA00000971"/>
    </source>
</evidence>
<feature type="domain" description="PPIase FKBP-type" evidence="10">
    <location>
        <begin position="293"/>
        <end position="385"/>
    </location>
</feature>
<evidence type="ECO:0000256" key="6">
    <source>
        <dbReference type="ARBA" id="ARBA00023235"/>
    </source>
</evidence>
<keyword evidence="6 7" id="KW-0413">Isomerase</keyword>
<dbReference type="FunFam" id="1.25.40.10:FF:000008">
    <property type="entry name" value="Peptidylprolyl isomerase"/>
    <property type="match status" value="1"/>
</dbReference>
<dbReference type="InterPro" id="IPR011990">
    <property type="entry name" value="TPR-like_helical_dom_sf"/>
</dbReference>
<feature type="domain" description="PPIase FKBP-type" evidence="10">
    <location>
        <begin position="175"/>
        <end position="265"/>
    </location>
</feature>
<dbReference type="Gene3D" id="3.10.50.40">
    <property type="match status" value="3"/>
</dbReference>
<dbReference type="FunFam" id="3.10.50.40:FF:000017">
    <property type="entry name" value="Peptidylprolyl isomerase"/>
    <property type="match status" value="1"/>
</dbReference>